<sequence>MTNTYSHIEGLKKPYKYKYNGKELQETGMYDYGARMYMPDLGRWGVVDPLAETSRRWSTYTYAYNNPIRFIDPDGKQNEDIILRGSEKEQKAYLAMLHNSTGNNYSVDSSGKLQNNGADAKFTGTKSSELTSVIDKGISSSNTYNLTLTGGSGDDKGIFIDSYSEKKLMLLI</sequence>
<evidence type="ECO:0000313" key="1">
    <source>
        <dbReference type="EMBL" id="SIS29998.1"/>
    </source>
</evidence>
<dbReference type="AlphaFoldDB" id="A0A1N7HZ50"/>
<reference evidence="1 2" key="1">
    <citation type="submission" date="2017-01" db="EMBL/GenBank/DDBJ databases">
        <authorList>
            <person name="Mah S.A."/>
            <person name="Swanson W.J."/>
            <person name="Moy G.W."/>
            <person name="Vacquier V.D."/>
        </authorList>
    </citation>
    <scope>NUCLEOTIDE SEQUENCE [LARGE SCALE GENOMIC DNA]</scope>
    <source>
        <strain evidence="1 2">DSM 16927</strain>
    </source>
</reference>
<accession>A0A1N7HZ50</accession>
<dbReference type="InterPro" id="IPR022385">
    <property type="entry name" value="Rhs_assc_core"/>
</dbReference>
<dbReference type="EMBL" id="FTNZ01000001">
    <property type="protein sequence ID" value="SIS29998.1"/>
    <property type="molecule type" value="Genomic_DNA"/>
</dbReference>
<dbReference type="Gene3D" id="2.180.10.10">
    <property type="entry name" value="RHS repeat-associated core"/>
    <property type="match status" value="1"/>
</dbReference>
<name>A0A1N7HZ50_9FLAO</name>
<organism evidence="1 2">
    <name type="scientific">Chryseobacterium joostei</name>
    <dbReference type="NCBI Taxonomy" id="112234"/>
    <lineage>
        <taxon>Bacteria</taxon>
        <taxon>Pseudomonadati</taxon>
        <taxon>Bacteroidota</taxon>
        <taxon>Flavobacteriia</taxon>
        <taxon>Flavobacteriales</taxon>
        <taxon>Weeksellaceae</taxon>
        <taxon>Chryseobacterium group</taxon>
        <taxon>Chryseobacterium</taxon>
    </lineage>
</organism>
<protein>
    <submittedName>
        <fullName evidence="1">RHS repeat-associated core domain-containing protein</fullName>
    </submittedName>
</protein>
<gene>
    <name evidence="1" type="ORF">SAMN05421768_101825</name>
</gene>
<evidence type="ECO:0000313" key="2">
    <source>
        <dbReference type="Proteomes" id="UP000186106"/>
    </source>
</evidence>
<proteinExistence type="predicted"/>
<dbReference type="Proteomes" id="UP000186106">
    <property type="component" value="Unassembled WGS sequence"/>
</dbReference>
<dbReference type="NCBIfam" id="TIGR03696">
    <property type="entry name" value="Rhs_assc_core"/>
    <property type="match status" value="1"/>
</dbReference>
<dbReference type="PANTHER" id="PTHR32305:SF15">
    <property type="entry name" value="PROTEIN RHSA-RELATED"/>
    <property type="match status" value="1"/>
</dbReference>
<dbReference type="STRING" id="112234.SAMN05421768_101825"/>
<dbReference type="InterPro" id="IPR050708">
    <property type="entry name" value="T6SS_VgrG/RHS"/>
</dbReference>
<dbReference type="PANTHER" id="PTHR32305">
    <property type="match status" value="1"/>
</dbReference>